<keyword evidence="5" id="KW-1185">Reference proteome</keyword>
<evidence type="ECO:0000256" key="2">
    <source>
        <dbReference type="SAM" id="Phobius"/>
    </source>
</evidence>
<feature type="signal peptide" evidence="3">
    <location>
        <begin position="1"/>
        <end position="23"/>
    </location>
</feature>
<reference evidence="4 5" key="1">
    <citation type="submission" date="2023-02" db="EMBL/GenBank/DDBJ databases">
        <title>Genome sequence of Sphingobacterium sp. KACC 22765.</title>
        <authorList>
            <person name="Kim S."/>
            <person name="Heo J."/>
            <person name="Kwon S.-W."/>
        </authorList>
    </citation>
    <scope>NUCLEOTIDE SEQUENCE [LARGE SCALE GENOMIC DNA]</scope>
    <source>
        <strain evidence="4 5">KACC 22765</strain>
    </source>
</reference>
<evidence type="ECO:0000313" key="5">
    <source>
        <dbReference type="Proteomes" id="UP001221558"/>
    </source>
</evidence>
<keyword evidence="3" id="KW-0732">Signal</keyword>
<keyword evidence="2" id="KW-0812">Transmembrane</keyword>
<accession>A0ABY7WF26</accession>
<feature type="coiled-coil region" evidence="1">
    <location>
        <begin position="114"/>
        <end position="148"/>
    </location>
</feature>
<proteinExistence type="predicted"/>
<feature type="chain" id="PRO_5047234475" evidence="3">
    <location>
        <begin position="24"/>
        <end position="185"/>
    </location>
</feature>
<organism evidence="4 5">
    <name type="scientific">Sphingobacterium oryzagri</name>
    <dbReference type="NCBI Taxonomy" id="3025669"/>
    <lineage>
        <taxon>Bacteria</taxon>
        <taxon>Pseudomonadati</taxon>
        <taxon>Bacteroidota</taxon>
        <taxon>Sphingobacteriia</taxon>
        <taxon>Sphingobacteriales</taxon>
        <taxon>Sphingobacteriaceae</taxon>
        <taxon>Sphingobacterium</taxon>
    </lineage>
</organism>
<keyword evidence="1" id="KW-0175">Coiled coil</keyword>
<dbReference type="RefSeq" id="WP_274266957.1">
    <property type="nucleotide sequence ID" value="NZ_CP117880.1"/>
</dbReference>
<sequence>MKKKQAFFLIIWSLFVCIATVQAQTIANSDSLNYEQQRTRVNNLLEERSKRFGEFDQSLQKKTGIFGIFKTKSDMQKSIDILKQVVIADNNIFVETKRLLDIKDYESDKHAALAKEYDKQVSAYMKTITKLQDQNEQLRLQVSTLDGSDQQNNFFVYLLIGIVILLSVLLYQRYRKDKDKNLTKD</sequence>
<dbReference type="EMBL" id="CP117880">
    <property type="protein sequence ID" value="WDF68224.1"/>
    <property type="molecule type" value="Genomic_DNA"/>
</dbReference>
<evidence type="ECO:0000313" key="4">
    <source>
        <dbReference type="EMBL" id="WDF68224.1"/>
    </source>
</evidence>
<name>A0ABY7WF26_9SPHI</name>
<dbReference type="Proteomes" id="UP001221558">
    <property type="component" value="Chromosome"/>
</dbReference>
<keyword evidence="2" id="KW-1133">Transmembrane helix</keyword>
<gene>
    <name evidence="4" type="ORF">PQ465_18230</name>
</gene>
<evidence type="ECO:0000256" key="1">
    <source>
        <dbReference type="SAM" id="Coils"/>
    </source>
</evidence>
<keyword evidence="2" id="KW-0472">Membrane</keyword>
<evidence type="ECO:0000256" key="3">
    <source>
        <dbReference type="SAM" id="SignalP"/>
    </source>
</evidence>
<feature type="transmembrane region" description="Helical" evidence="2">
    <location>
        <begin position="154"/>
        <end position="171"/>
    </location>
</feature>
<protein>
    <submittedName>
        <fullName evidence="4">Uncharacterized protein</fullName>
    </submittedName>
</protein>